<evidence type="ECO:0000256" key="20">
    <source>
        <dbReference type="PIRSR" id="PIRSR601019-2"/>
    </source>
</evidence>
<dbReference type="PRINTS" id="PR00318">
    <property type="entry name" value="GPROTEINA"/>
</dbReference>
<keyword evidence="13" id="KW-0807">Transducer</keyword>
<proteinExistence type="inferred from homology"/>
<comment type="function">
    <text evidence="16">Guanine nucleotide-binding proteins (G proteins) function as transducers downstream of G protein-coupled receptors (GPCRs) in numerous signaling cascades. The alpha chain contains the guanine nucleotide binding site and alternates between an active, GTP-bound state and an inactive, GDP-bound state. Signaling by an activated GPCR promotes GDP release and GTP binding. The alpha subunit has a low GTPase activity that converts bound GTP to GDP, thereby terminating the signal. Both GDP release and GTP hydrolysis are modulated by numerous regulatory proteins. Signaling is mediated via effector proteins, such as adenylate cyclase. Inhibits adenylate cyclase activity, leading to decreased intracellular cAMP levels.</text>
</comment>
<keyword evidence="7 19" id="KW-0547">Nucleotide-binding</keyword>
<dbReference type="InterPro" id="IPR027417">
    <property type="entry name" value="P-loop_NTPase"/>
</dbReference>
<organism evidence="21">
    <name type="scientific">Nothobranchius kuhntae</name>
    <name type="common">Beira killifish</name>
    <dbReference type="NCBI Taxonomy" id="321403"/>
    <lineage>
        <taxon>Eukaryota</taxon>
        <taxon>Metazoa</taxon>
        <taxon>Chordata</taxon>
        <taxon>Craniata</taxon>
        <taxon>Vertebrata</taxon>
        <taxon>Euteleostomi</taxon>
        <taxon>Actinopterygii</taxon>
        <taxon>Neopterygii</taxon>
        <taxon>Teleostei</taxon>
        <taxon>Neoteleostei</taxon>
        <taxon>Acanthomorphata</taxon>
        <taxon>Ovalentaria</taxon>
        <taxon>Atherinomorphae</taxon>
        <taxon>Cyprinodontiformes</taxon>
        <taxon>Nothobranchiidae</taxon>
        <taxon>Nothobranchius</taxon>
    </lineage>
</organism>
<feature type="binding site" evidence="19">
    <location>
        <begin position="43"/>
        <end position="48"/>
    </location>
    <ligand>
        <name>GTP</name>
        <dbReference type="ChEBI" id="CHEBI:37565"/>
    </ligand>
</feature>
<feature type="binding site" evidence="20">
    <location>
        <position position="182"/>
    </location>
    <ligand>
        <name>Mg(2+)</name>
        <dbReference type="ChEBI" id="CHEBI:18420"/>
    </ligand>
</feature>
<dbReference type="GO" id="GO:0051430">
    <property type="term" value="F:corticotropin-releasing hormone receptor 1 binding"/>
    <property type="evidence" value="ECO:0007669"/>
    <property type="project" value="TreeGrafter"/>
</dbReference>
<dbReference type="FunFam" id="3.40.50.300:FF:002307">
    <property type="entry name" value="Guanine nucleotide-binding protein G(k) subunit alpha"/>
    <property type="match status" value="1"/>
</dbReference>
<evidence type="ECO:0000256" key="16">
    <source>
        <dbReference type="ARBA" id="ARBA00045229"/>
    </source>
</evidence>
<comment type="catalytic activity">
    <reaction evidence="17">
        <text>GTP + H2O = GDP + phosphate + H(+)</text>
        <dbReference type="Rhea" id="RHEA:19669"/>
        <dbReference type="ChEBI" id="CHEBI:15377"/>
        <dbReference type="ChEBI" id="CHEBI:15378"/>
        <dbReference type="ChEBI" id="CHEBI:37565"/>
        <dbReference type="ChEBI" id="CHEBI:43474"/>
        <dbReference type="ChEBI" id="CHEBI:58189"/>
    </reaction>
    <physiologicalReaction direction="left-to-right" evidence="17">
        <dbReference type="Rhea" id="RHEA:19670"/>
    </physiologicalReaction>
</comment>
<sequence>MGCTLSAEERAALDRSKAIEKNLKEDGLVAAKDVKLLLLGGGESGKSTIVKQMKIIHEDGFSGDDVKQYKPVVYSNTIQSLAAILRAMDSLGIEFGDKDRKADAKLVCDVVSRMEDTEPYSAELLAAMKRLWADAGTQECFNRAREYQLNDSAQYYLDSLDRIGAVDYQPTEQDILRTRVKTTGIVETHFTFKNLHFRLFDVGGQRSERRKWIHCFENVTSIMFLVALSEYDQVLVESDNENRMEESKALFRTIITYPWFQNSSVILFLNKKDLFEEKITRSPLTICFPEYSGASKFDEAASYIQTKFEDLNKKKDTKEIYTHFTCATDTKNVQFVFDAVTDVIIKNNLRDCGLF</sequence>
<dbReference type="Pfam" id="PF00503">
    <property type="entry name" value="G-alpha"/>
    <property type="match status" value="1"/>
</dbReference>
<dbReference type="PRINTS" id="PR00441">
    <property type="entry name" value="GPROTEINAI"/>
</dbReference>
<evidence type="ECO:0000256" key="19">
    <source>
        <dbReference type="PIRSR" id="PIRSR601019-1"/>
    </source>
</evidence>
<keyword evidence="8" id="KW-0378">Hydrolase</keyword>
<dbReference type="GO" id="GO:0007188">
    <property type="term" value="P:adenylate cyclase-modulating G protein-coupled receptor signaling pathway"/>
    <property type="evidence" value="ECO:0007669"/>
    <property type="project" value="InterPro"/>
</dbReference>
<evidence type="ECO:0000313" key="21">
    <source>
        <dbReference type="EMBL" id="SBR26115.1"/>
    </source>
</evidence>
<dbReference type="Gene3D" id="1.10.400.10">
    <property type="entry name" value="GI Alpha 1, domain 2-like"/>
    <property type="match status" value="1"/>
</dbReference>
<dbReference type="FunFam" id="1.10.400.10:FF:000020">
    <property type="entry name" value="Guanine nucleotide-binding protein G(o) subunit alpha"/>
    <property type="match status" value="1"/>
</dbReference>
<evidence type="ECO:0000256" key="11">
    <source>
        <dbReference type="ARBA" id="ARBA00023136"/>
    </source>
</evidence>
<protein>
    <recommendedName>
        <fullName evidence="15">Guanine nucleotide-binding protein G(o) subunit alpha</fullName>
    </recommendedName>
</protein>
<evidence type="ECO:0000256" key="9">
    <source>
        <dbReference type="ARBA" id="ARBA00022842"/>
    </source>
</evidence>
<reference evidence="21" key="1">
    <citation type="submission" date="2016-05" db="EMBL/GenBank/DDBJ databases">
        <authorList>
            <person name="Lavstsen T."/>
            <person name="Jespersen J.S."/>
        </authorList>
    </citation>
    <scope>NUCLEOTIDE SEQUENCE</scope>
    <source>
        <tissue evidence="21">Brain</tissue>
    </source>
</reference>
<dbReference type="InterPro" id="IPR001019">
    <property type="entry name" value="Gprotein_alpha_su"/>
</dbReference>
<feature type="binding site" evidence="19">
    <location>
        <begin position="151"/>
        <end position="152"/>
    </location>
    <ligand>
        <name>GTP</name>
        <dbReference type="ChEBI" id="CHEBI:37565"/>
    </ligand>
</feature>
<keyword evidence="4" id="KW-1003">Cell membrane</keyword>
<dbReference type="GO" id="GO:0005525">
    <property type="term" value="F:GTP binding"/>
    <property type="evidence" value="ECO:0007669"/>
    <property type="project" value="UniProtKB-KW"/>
</dbReference>
<dbReference type="GO" id="GO:0007212">
    <property type="term" value="P:G protein-coupled dopamine receptor signaling pathway"/>
    <property type="evidence" value="ECO:0007669"/>
    <property type="project" value="TreeGrafter"/>
</dbReference>
<comment type="subcellular location">
    <subcellularLocation>
        <location evidence="1">Cell membrane</location>
    </subcellularLocation>
    <subcellularLocation>
        <location evidence="2">Membrane</location>
        <topology evidence="2">Lipid-anchor</topology>
    </subcellularLocation>
</comment>
<evidence type="ECO:0000256" key="17">
    <source>
        <dbReference type="ARBA" id="ARBA00049117"/>
    </source>
</evidence>
<dbReference type="SUPFAM" id="SSF52540">
    <property type="entry name" value="P-loop containing nucleoside triphosphate hydrolases"/>
    <property type="match status" value="1"/>
</dbReference>
<dbReference type="SUPFAM" id="SSF47895">
    <property type="entry name" value="Transducin (alpha subunit), insertion domain"/>
    <property type="match status" value="1"/>
</dbReference>
<feature type="binding site" evidence="19">
    <location>
        <begin position="201"/>
        <end position="205"/>
    </location>
    <ligand>
        <name>GTP</name>
        <dbReference type="ChEBI" id="CHEBI:37565"/>
    </ligand>
</feature>
<evidence type="ECO:0000256" key="4">
    <source>
        <dbReference type="ARBA" id="ARBA00022475"/>
    </source>
</evidence>
<dbReference type="InterPro" id="IPR011025">
    <property type="entry name" value="GproteinA_insert"/>
</dbReference>
<dbReference type="GO" id="GO:0046872">
    <property type="term" value="F:metal ion binding"/>
    <property type="evidence" value="ECO:0007669"/>
    <property type="project" value="UniProtKB-KW"/>
</dbReference>
<keyword evidence="14" id="KW-0449">Lipoprotein</keyword>
<dbReference type="GO" id="GO:0003924">
    <property type="term" value="F:GTPase activity"/>
    <property type="evidence" value="ECO:0007669"/>
    <property type="project" value="InterPro"/>
</dbReference>
<evidence type="ECO:0000256" key="8">
    <source>
        <dbReference type="ARBA" id="ARBA00022801"/>
    </source>
</evidence>
<dbReference type="Gene3D" id="3.40.50.300">
    <property type="entry name" value="P-loop containing nucleotide triphosphate hydrolases"/>
    <property type="match status" value="1"/>
</dbReference>
<evidence type="ECO:0000256" key="6">
    <source>
        <dbReference type="ARBA" id="ARBA00022723"/>
    </source>
</evidence>
<dbReference type="CDD" id="cd00066">
    <property type="entry name" value="G-alpha"/>
    <property type="match status" value="1"/>
</dbReference>
<dbReference type="SMART" id="SM00275">
    <property type="entry name" value="G_alpha"/>
    <property type="match status" value="1"/>
</dbReference>
<keyword evidence="11" id="KW-0472">Membrane</keyword>
<reference evidence="21" key="2">
    <citation type="submission" date="2016-06" db="EMBL/GenBank/DDBJ databases">
        <title>The genome of a short-lived fish provides insights into sex chromosome evolution and the genetic control of aging.</title>
        <authorList>
            <person name="Reichwald K."/>
            <person name="Felder M."/>
            <person name="Petzold A."/>
            <person name="Koch P."/>
            <person name="Groth M."/>
            <person name="Platzer M."/>
        </authorList>
    </citation>
    <scope>NUCLEOTIDE SEQUENCE</scope>
    <source>
        <tissue evidence="21">Brain</tissue>
    </source>
</reference>
<evidence type="ECO:0000256" key="2">
    <source>
        <dbReference type="ARBA" id="ARBA00004635"/>
    </source>
</evidence>
<evidence type="ECO:0000256" key="1">
    <source>
        <dbReference type="ARBA" id="ARBA00004236"/>
    </source>
</evidence>
<dbReference type="GO" id="GO:0005834">
    <property type="term" value="C:heterotrimeric G-protein complex"/>
    <property type="evidence" value="ECO:0007669"/>
    <property type="project" value="TreeGrafter"/>
</dbReference>
<feature type="binding site" evidence="20">
    <location>
        <position position="47"/>
    </location>
    <ligand>
        <name>Mg(2+)</name>
        <dbReference type="ChEBI" id="CHEBI:18420"/>
    </ligand>
</feature>
<dbReference type="AlphaFoldDB" id="A0A1A8K144"/>
<name>A0A1A8K144_NOTKU</name>
<feature type="binding site" evidence="19">
    <location>
        <position position="327"/>
    </location>
    <ligand>
        <name>GTP</name>
        <dbReference type="ChEBI" id="CHEBI:37565"/>
    </ligand>
</feature>
<dbReference type="PROSITE" id="PS51882">
    <property type="entry name" value="G_ALPHA"/>
    <property type="match status" value="1"/>
</dbReference>
<evidence type="ECO:0000256" key="7">
    <source>
        <dbReference type="ARBA" id="ARBA00022741"/>
    </source>
</evidence>
<keyword evidence="6 20" id="KW-0479">Metal-binding</keyword>
<keyword evidence="12" id="KW-0564">Palmitate</keyword>
<dbReference type="GO" id="GO:0005737">
    <property type="term" value="C:cytoplasm"/>
    <property type="evidence" value="ECO:0007669"/>
    <property type="project" value="TreeGrafter"/>
</dbReference>
<dbReference type="GO" id="GO:0031683">
    <property type="term" value="F:G-protein beta/gamma-subunit complex binding"/>
    <property type="evidence" value="ECO:0007669"/>
    <property type="project" value="InterPro"/>
</dbReference>
<evidence type="ECO:0000256" key="13">
    <source>
        <dbReference type="ARBA" id="ARBA00023224"/>
    </source>
</evidence>
<dbReference type="InterPro" id="IPR001408">
    <property type="entry name" value="Gprotein_alpha_I"/>
</dbReference>
<feature type="binding site" evidence="19">
    <location>
        <begin position="270"/>
        <end position="273"/>
    </location>
    <ligand>
        <name>GTP</name>
        <dbReference type="ChEBI" id="CHEBI:37565"/>
    </ligand>
</feature>
<evidence type="ECO:0000256" key="15">
    <source>
        <dbReference type="ARBA" id="ARBA00040796"/>
    </source>
</evidence>
<dbReference type="FunFam" id="3.40.50.300:FF:003559">
    <property type="entry name" value="Guanine nucleotide-binding protein G(i) subunit alpha-1"/>
    <property type="match status" value="1"/>
</dbReference>
<evidence type="ECO:0000256" key="3">
    <source>
        <dbReference type="ARBA" id="ARBA00006628"/>
    </source>
</evidence>
<evidence type="ECO:0000256" key="18">
    <source>
        <dbReference type="ARBA" id="ARBA00050015"/>
    </source>
</evidence>
<dbReference type="EMBL" id="HAEE01006095">
    <property type="protein sequence ID" value="SBR26115.1"/>
    <property type="molecule type" value="Transcribed_RNA"/>
</dbReference>
<evidence type="ECO:0000256" key="14">
    <source>
        <dbReference type="ARBA" id="ARBA00023288"/>
    </source>
</evidence>
<gene>
    <name evidence="21" type="primary">GNAO1B</name>
</gene>
<dbReference type="GO" id="GO:0031852">
    <property type="term" value="F:mu-type opioid receptor binding"/>
    <property type="evidence" value="ECO:0007669"/>
    <property type="project" value="TreeGrafter"/>
</dbReference>
<evidence type="ECO:0000256" key="5">
    <source>
        <dbReference type="ARBA" id="ARBA00022707"/>
    </source>
</evidence>
<keyword evidence="5" id="KW-0519">Myristate</keyword>
<dbReference type="GO" id="GO:0031821">
    <property type="term" value="F:G protein-coupled serotonin receptor binding"/>
    <property type="evidence" value="ECO:0007669"/>
    <property type="project" value="TreeGrafter"/>
</dbReference>
<comment type="similarity">
    <text evidence="3">Belongs to the G-alpha family. G(i/o/t/z) subfamily.</text>
</comment>
<keyword evidence="9 20" id="KW-0460">Magnesium</keyword>
<accession>A0A1A8K144</accession>
<evidence type="ECO:0000256" key="12">
    <source>
        <dbReference type="ARBA" id="ARBA00023139"/>
    </source>
</evidence>
<dbReference type="PANTHER" id="PTHR10218">
    <property type="entry name" value="GTP-BINDING PROTEIN ALPHA SUBUNIT"/>
    <property type="match status" value="1"/>
</dbReference>
<feature type="binding site" evidence="19">
    <location>
        <begin position="176"/>
        <end position="182"/>
    </location>
    <ligand>
        <name>GTP</name>
        <dbReference type="ChEBI" id="CHEBI:37565"/>
    </ligand>
</feature>
<comment type="subunit">
    <text evidence="18">G proteins are composed of 3 units; alpha, beta and gamma. The alpha chain contains the guanine nucleotide binding site. Forms a complex with GNB1 and GNG3. Interacts with RGS14. Interacts with RGS16. Interacts with RGS19. Interacts (when palmitoylated) with ADGRG3.</text>
</comment>
<keyword evidence="10 19" id="KW-0342">GTP-binding</keyword>
<dbReference type="PANTHER" id="PTHR10218:SF361">
    <property type="entry name" value="GUANINE NUCLEOTIDE-BINDING PROTEIN G(O) SUBUNIT ALPHA"/>
    <property type="match status" value="1"/>
</dbReference>
<evidence type="ECO:0000256" key="10">
    <source>
        <dbReference type="ARBA" id="ARBA00023134"/>
    </source>
</evidence>